<evidence type="ECO:0000313" key="3">
    <source>
        <dbReference type="Proteomes" id="UP001177023"/>
    </source>
</evidence>
<gene>
    <name evidence="2" type="ORF">MSPICULIGERA_LOCUS8578</name>
</gene>
<feature type="compositionally biased region" description="Low complexity" evidence="1">
    <location>
        <begin position="25"/>
        <end position="37"/>
    </location>
</feature>
<feature type="compositionally biased region" description="Low complexity" evidence="1">
    <location>
        <begin position="296"/>
        <end position="308"/>
    </location>
</feature>
<feature type="compositionally biased region" description="Low complexity" evidence="1">
    <location>
        <begin position="243"/>
        <end position="253"/>
    </location>
</feature>
<dbReference type="PANTHER" id="PTHR36514:SF5">
    <property type="entry name" value="ASCARIS SUUM EPICUTICLIN PROTEIN RELATED"/>
    <property type="match status" value="1"/>
</dbReference>
<organism evidence="2 3">
    <name type="scientific">Mesorhabditis spiculigera</name>
    <dbReference type="NCBI Taxonomy" id="96644"/>
    <lineage>
        <taxon>Eukaryota</taxon>
        <taxon>Metazoa</taxon>
        <taxon>Ecdysozoa</taxon>
        <taxon>Nematoda</taxon>
        <taxon>Chromadorea</taxon>
        <taxon>Rhabditida</taxon>
        <taxon>Rhabditina</taxon>
        <taxon>Rhabditomorpha</taxon>
        <taxon>Rhabditoidea</taxon>
        <taxon>Rhabditidae</taxon>
        <taxon>Mesorhabditinae</taxon>
        <taxon>Mesorhabditis</taxon>
    </lineage>
</organism>
<proteinExistence type="predicted"/>
<accession>A0AA36FWV7</accession>
<sequence length="411" mass="41020">MTLLFEPITPDGAFIVKRGNSYGDEAVTPAPAATPAETPAPAPAPAEEAPKAAEQPAPCGEAKTEASGYRAKRSNSYGDEAVTPAAAPAETPAPAPAPAEEAPKAAEQPAPCGEAKTEASGYRAKRSNSYGDEAVTPAPAATPAETPAPAPAPAEEAPKAAEQPAPCGEAKTEASGYRAKRSNSYGDEAVTPAPAATPAETPAPAPAPAEEAPKAAEQPAPCGEAKTEASGYRAKRSNSYGDEAVTPAAAPAETPAPAPAPAEEAPKAAEQPAPCGEAKTEASGYRAKRSNSYGDEAVTPAPAATPAETPAPAPAPAEEAPKAAEQPAPCGEAKTEASGYRAKRSNSYGDEAVTPAPAATPAETPAPAPAPAEEAPKAAEQPAPCGEGQDRGFRLPRLGMQKIPTKTLVSI</sequence>
<dbReference type="PANTHER" id="PTHR36514">
    <property type="entry name" value="PROTEIN CBG00436"/>
    <property type="match status" value="1"/>
</dbReference>
<dbReference type="AlphaFoldDB" id="A0AA36FWV7"/>
<dbReference type="Proteomes" id="UP001177023">
    <property type="component" value="Unassembled WGS sequence"/>
</dbReference>
<keyword evidence="3" id="KW-1185">Reference proteome</keyword>
<name>A0AA36FWV7_9BILA</name>
<comment type="caution">
    <text evidence="2">The sequence shown here is derived from an EMBL/GenBank/DDBJ whole genome shotgun (WGS) entry which is preliminary data.</text>
</comment>
<feature type="compositionally biased region" description="Low complexity" evidence="1">
    <location>
        <begin position="188"/>
        <end position="200"/>
    </location>
</feature>
<evidence type="ECO:0000313" key="2">
    <source>
        <dbReference type="EMBL" id="CAJ0570130.1"/>
    </source>
</evidence>
<feature type="non-terminal residue" evidence="2">
    <location>
        <position position="1"/>
    </location>
</feature>
<evidence type="ECO:0000256" key="1">
    <source>
        <dbReference type="SAM" id="MobiDB-lite"/>
    </source>
</evidence>
<feature type="compositionally biased region" description="Low complexity" evidence="1">
    <location>
        <begin position="351"/>
        <end position="363"/>
    </location>
</feature>
<reference evidence="2" key="1">
    <citation type="submission" date="2023-06" db="EMBL/GenBank/DDBJ databases">
        <authorList>
            <person name="Delattre M."/>
        </authorList>
    </citation>
    <scope>NUCLEOTIDE SEQUENCE</scope>
    <source>
        <strain evidence="2">AF72</strain>
    </source>
</reference>
<feature type="compositionally biased region" description="Low complexity" evidence="1">
    <location>
        <begin position="80"/>
        <end position="90"/>
    </location>
</feature>
<feature type="compositionally biased region" description="Low complexity" evidence="1">
    <location>
        <begin position="133"/>
        <end position="145"/>
    </location>
</feature>
<dbReference type="EMBL" id="CATQJA010002254">
    <property type="protein sequence ID" value="CAJ0570130.1"/>
    <property type="molecule type" value="Genomic_DNA"/>
</dbReference>
<protein>
    <submittedName>
        <fullName evidence="2">Uncharacterized protein</fullName>
    </submittedName>
</protein>
<feature type="region of interest" description="Disordered" evidence="1">
    <location>
        <begin position="22"/>
        <end position="411"/>
    </location>
</feature>